<evidence type="ECO:0000259" key="5">
    <source>
        <dbReference type="PROSITE" id="PS50865"/>
    </source>
</evidence>
<evidence type="ECO:0000313" key="6">
    <source>
        <dbReference type="EMBL" id="TFK88558.1"/>
    </source>
</evidence>
<keyword evidence="3" id="KW-0862">Zinc</keyword>
<dbReference type="InterPro" id="IPR002893">
    <property type="entry name" value="Znf_MYND"/>
</dbReference>
<organism evidence="6 7">
    <name type="scientific">Polyporus arcularius HHB13444</name>
    <dbReference type="NCBI Taxonomy" id="1314778"/>
    <lineage>
        <taxon>Eukaryota</taxon>
        <taxon>Fungi</taxon>
        <taxon>Dikarya</taxon>
        <taxon>Basidiomycota</taxon>
        <taxon>Agaricomycotina</taxon>
        <taxon>Agaricomycetes</taxon>
        <taxon>Polyporales</taxon>
        <taxon>Polyporaceae</taxon>
        <taxon>Polyporus</taxon>
    </lineage>
</organism>
<evidence type="ECO:0000256" key="2">
    <source>
        <dbReference type="ARBA" id="ARBA00022771"/>
    </source>
</evidence>
<evidence type="ECO:0000256" key="4">
    <source>
        <dbReference type="PROSITE-ProRule" id="PRU00134"/>
    </source>
</evidence>
<dbReference type="InParanoid" id="A0A5C3PJN3"/>
<dbReference type="EMBL" id="ML211108">
    <property type="protein sequence ID" value="TFK88558.1"/>
    <property type="molecule type" value="Genomic_DNA"/>
</dbReference>
<dbReference type="STRING" id="1314778.A0A5C3PJN3"/>
<dbReference type="SUPFAM" id="SSF144232">
    <property type="entry name" value="HIT/MYND zinc finger-like"/>
    <property type="match status" value="1"/>
</dbReference>
<evidence type="ECO:0000256" key="3">
    <source>
        <dbReference type="ARBA" id="ARBA00022833"/>
    </source>
</evidence>
<dbReference type="Gene3D" id="6.10.140.2220">
    <property type="match status" value="1"/>
</dbReference>
<dbReference type="PROSITE" id="PS01360">
    <property type="entry name" value="ZF_MYND_1"/>
    <property type="match status" value="1"/>
</dbReference>
<dbReference type="AlphaFoldDB" id="A0A5C3PJN3"/>
<dbReference type="PROSITE" id="PS50865">
    <property type="entry name" value="ZF_MYND_2"/>
    <property type="match status" value="1"/>
</dbReference>
<gene>
    <name evidence="6" type="ORF">K466DRAFT_585466</name>
</gene>
<keyword evidence="1" id="KW-0479">Metal-binding</keyword>
<evidence type="ECO:0000313" key="7">
    <source>
        <dbReference type="Proteomes" id="UP000308197"/>
    </source>
</evidence>
<name>A0A5C3PJN3_9APHY</name>
<reference evidence="6 7" key="1">
    <citation type="journal article" date="2019" name="Nat. Ecol. Evol.">
        <title>Megaphylogeny resolves global patterns of mushroom evolution.</title>
        <authorList>
            <person name="Varga T."/>
            <person name="Krizsan K."/>
            <person name="Foldi C."/>
            <person name="Dima B."/>
            <person name="Sanchez-Garcia M."/>
            <person name="Sanchez-Ramirez S."/>
            <person name="Szollosi G.J."/>
            <person name="Szarkandi J.G."/>
            <person name="Papp V."/>
            <person name="Albert L."/>
            <person name="Andreopoulos W."/>
            <person name="Angelini C."/>
            <person name="Antonin V."/>
            <person name="Barry K.W."/>
            <person name="Bougher N.L."/>
            <person name="Buchanan P."/>
            <person name="Buyck B."/>
            <person name="Bense V."/>
            <person name="Catcheside P."/>
            <person name="Chovatia M."/>
            <person name="Cooper J."/>
            <person name="Damon W."/>
            <person name="Desjardin D."/>
            <person name="Finy P."/>
            <person name="Geml J."/>
            <person name="Haridas S."/>
            <person name="Hughes K."/>
            <person name="Justo A."/>
            <person name="Karasinski D."/>
            <person name="Kautmanova I."/>
            <person name="Kiss B."/>
            <person name="Kocsube S."/>
            <person name="Kotiranta H."/>
            <person name="LaButti K.M."/>
            <person name="Lechner B.E."/>
            <person name="Liimatainen K."/>
            <person name="Lipzen A."/>
            <person name="Lukacs Z."/>
            <person name="Mihaltcheva S."/>
            <person name="Morgado L.N."/>
            <person name="Niskanen T."/>
            <person name="Noordeloos M.E."/>
            <person name="Ohm R.A."/>
            <person name="Ortiz-Santana B."/>
            <person name="Ovrebo C."/>
            <person name="Racz N."/>
            <person name="Riley R."/>
            <person name="Savchenko A."/>
            <person name="Shiryaev A."/>
            <person name="Soop K."/>
            <person name="Spirin V."/>
            <person name="Szebenyi C."/>
            <person name="Tomsovsky M."/>
            <person name="Tulloss R.E."/>
            <person name="Uehling J."/>
            <person name="Grigoriev I.V."/>
            <person name="Vagvolgyi C."/>
            <person name="Papp T."/>
            <person name="Martin F.M."/>
            <person name="Miettinen O."/>
            <person name="Hibbett D.S."/>
            <person name="Nagy L.G."/>
        </authorList>
    </citation>
    <scope>NUCLEOTIDE SEQUENCE [LARGE SCALE GENOMIC DNA]</scope>
    <source>
        <strain evidence="6 7">HHB13444</strain>
    </source>
</reference>
<sequence length="387" mass="43322">MNPILDAAGIDTADLLDVDGPVTVMRRDSCHVCDARNGNGRKLQRCAGCNIALYCSKECQKAAWRTHRFVCRQTDSTKAIHQALEEETRRRQEGVQGPPTFAPDASEVPLVGLRGFNVFMSIHAWSLKTMCHAAVHLTAGGRGAEAFRRDPMVMHFEAHRSKNPRAKPWNAWVLGRWRLESLEECLKNNASFARKWHSGVKAAMAEREAKHRAEFGSRFIGELLVLFAVENTHSLITAEQPILQLSEPEDLQDPTTRGAVEDLLNMCLGYTNKGVPLGQAPGRPQLAFPGRSIMLKPNEGASTKKVWGWTSEGTRDSPWDSDLYLEIFRRAGRKTDLPPMDLILLFYNLTAEVACRSITIGQYGNRPIAWDRRFLPLEQPVHRISGG</sequence>
<accession>A0A5C3PJN3</accession>
<proteinExistence type="predicted"/>
<feature type="domain" description="MYND-type" evidence="5">
    <location>
        <begin position="30"/>
        <end position="71"/>
    </location>
</feature>
<protein>
    <recommendedName>
        <fullName evidence="5">MYND-type domain-containing protein</fullName>
    </recommendedName>
</protein>
<dbReference type="GO" id="GO:0008270">
    <property type="term" value="F:zinc ion binding"/>
    <property type="evidence" value="ECO:0007669"/>
    <property type="project" value="UniProtKB-KW"/>
</dbReference>
<evidence type="ECO:0000256" key="1">
    <source>
        <dbReference type="ARBA" id="ARBA00022723"/>
    </source>
</evidence>
<keyword evidence="2 4" id="KW-0863">Zinc-finger</keyword>
<dbReference type="Pfam" id="PF01753">
    <property type="entry name" value="zf-MYND"/>
    <property type="match status" value="1"/>
</dbReference>
<keyword evidence="7" id="KW-1185">Reference proteome</keyword>
<dbReference type="Proteomes" id="UP000308197">
    <property type="component" value="Unassembled WGS sequence"/>
</dbReference>